<evidence type="ECO:0000256" key="5">
    <source>
        <dbReference type="ARBA" id="ARBA00022691"/>
    </source>
</evidence>
<feature type="binding site" evidence="6">
    <location>
        <begin position="160"/>
        <end position="161"/>
    </location>
    <ligand>
        <name>S-adenosyl-L-methionine</name>
        <dbReference type="ChEBI" id="CHEBI:59789"/>
    </ligand>
</feature>
<evidence type="ECO:0000256" key="2">
    <source>
        <dbReference type="ARBA" id="ARBA00022552"/>
    </source>
</evidence>
<keyword evidence="4 6" id="KW-0808">Transferase</keyword>
<dbReference type="EMBL" id="JACHGT010000016">
    <property type="protein sequence ID" value="MBB6038465.1"/>
    <property type="molecule type" value="Genomic_DNA"/>
</dbReference>
<dbReference type="InterPro" id="IPR003682">
    <property type="entry name" value="rRNA_ssu_MeTfrase_G"/>
</dbReference>
<comment type="subcellular location">
    <subcellularLocation>
        <location evidence="6">Cytoplasm</location>
    </subcellularLocation>
</comment>
<evidence type="ECO:0000256" key="1">
    <source>
        <dbReference type="ARBA" id="ARBA00022490"/>
    </source>
</evidence>
<keyword evidence="3 6" id="KW-0489">Methyltransferase</keyword>
<evidence type="ECO:0000256" key="7">
    <source>
        <dbReference type="SAM" id="MobiDB-lite"/>
    </source>
</evidence>
<accession>A0A841FQM5</accession>
<keyword evidence="1 6" id="KW-0963">Cytoplasm</keyword>
<dbReference type="AlphaFoldDB" id="A0A841FQM5"/>
<comment type="similarity">
    <text evidence="6">Belongs to the methyltransferase superfamily. RNA methyltransferase RsmG family.</text>
</comment>
<feature type="binding site" evidence="6">
    <location>
        <position position="114"/>
    </location>
    <ligand>
        <name>S-adenosyl-L-methionine</name>
        <dbReference type="ChEBI" id="CHEBI:59789"/>
    </ligand>
</feature>
<feature type="compositionally biased region" description="Polar residues" evidence="7">
    <location>
        <begin position="1"/>
        <end position="12"/>
    </location>
</feature>
<sequence length="244" mass="25183">MSSQDETTNGPSTEGPFPVGDAEAAAGDSGAGAAADGFAPPPGLADTAAKVFGERETLAVAYAELLATDGVERGLIGPREVPRLWERHMLNCGVLAELIPEAVAVIDVGSGAGLPGIPLAIVRPDVEVMLVEPMLRRTVFLEEAVKALGLTNVTVFRGRAEDCDVAAPIVTARAVAALDKLARWCLPLVVSGGELLAMKGSSAQEEVTTHAKAVRKAGGTDAEVLTCGAGLLEVPTTIVRIRKR</sequence>
<keyword evidence="9" id="KW-1185">Reference proteome</keyword>
<feature type="binding site" evidence="6">
    <location>
        <position position="173"/>
    </location>
    <ligand>
        <name>S-adenosyl-L-methionine</name>
        <dbReference type="ChEBI" id="CHEBI:59789"/>
    </ligand>
</feature>
<name>A0A841FQM5_9ACTN</name>
<dbReference type="RefSeq" id="WP_184791253.1">
    <property type="nucleotide sequence ID" value="NZ_BONT01000010.1"/>
</dbReference>
<reference evidence="8 9" key="1">
    <citation type="submission" date="2020-08" db="EMBL/GenBank/DDBJ databases">
        <title>Genomic Encyclopedia of Type Strains, Phase IV (KMG-IV): sequencing the most valuable type-strain genomes for metagenomic binning, comparative biology and taxonomic classification.</title>
        <authorList>
            <person name="Goeker M."/>
        </authorList>
    </citation>
    <scope>NUCLEOTIDE SEQUENCE [LARGE SCALE GENOMIC DNA]</scope>
    <source>
        <strain evidence="8 9">YIM 65646</strain>
    </source>
</reference>
<evidence type="ECO:0000313" key="9">
    <source>
        <dbReference type="Proteomes" id="UP000548476"/>
    </source>
</evidence>
<dbReference type="NCBIfam" id="TIGR00138">
    <property type="entry name" value="rsmG_gidB"/>
    <property type="match status" value="1"/>
</dbReference>
<keyword evidence="5 6" id="KW-0949">S-adenosyl-L-methionine</keyword>
<protein>
    <recommendedName>
        <fullName evidence="6">Ribosomal RNA small subunit methyltransferase G</fullName>
        <ecNumber evidence="6">2.1.1.-</ecNumber>
    </recommendedName>
    <alternativeName>
        <fullName evidence="6">16S rRNA 7-methylguanosine methyltransferase</fullName>
        <shortName evidence="6">16S rRNA m7G methyltransferase</shortName>
    </alternativeName>
</protein>
<feature type="compositionally biased region" description="Low complexity" evidence="7">
    <location>
        <begin position="20"/>
        <end position="38"/>
    </location>
</feature>
<dbReference type="GO" id="GO:0070043">
    <property type="term" value="F:rRNA (guanine-N7-)-methyltransferase activity"/>
    <property type="evidence" value="ECO:0007669"/>
    <property type="project" value="UniProtKB-UniRule"/>
</dbReference>
<dbReference type="SUPFAM" id="SSF53335">
    <property type="entry name" value="S-adenosyl-L-methionine-dependent methyltransferases"/>
    <property type="match status" value="1"/>
</dbReference>
<evidence type="ECO:0000313" key="8">
    <source>
        <dbReference type="EMBL" id="MBB6038465.1"/>
    </source>
</evidence>
<proteinExistence type="inferred from homology"/>
<comment type="caution">
    <text evidence="8">The sequence shown here is derived from an EMBL/GenBank/DDBJ whole genome shotgun (WGS) entry which is preliminary data.</text>
</comment>
<gene>
    <name evidence="6" type="primary">rsmG</name>
    <name evidence="8" type="ORF">HNR73_006348</name>
</gene>
<comment type="function">
    <text evidence="6">Specifically methylates the N7 position of a guanine in 16S rRNA.</text>
</comment>
<feature type="region of interest" description="Disordered" evidence="7">
    <location>
        <begin position="1"/>
        <end position="39"/>
    </location>
</feature>
<comment type="caution">
    <text evidence="6">Lacks conserved residue(s) required for the propagation of feature annotation.</text>
</comment>
<organism evidence="8 9">
    <name type="scientific">Phytomonospora endophytica</name>
    <dbReference type="NCBI Taxonomy" id="714109"/>
    <lineage>
        <taxon>Bacteria</taxon>
        <taxon>Bacillati</taxon>
        <taxon>Actinomycetota</taxon>
        <taxon>Actinomycetes</taxon>
        <taxon>Micromonosporales</taxon>
        <taxon>Micromonosporaceae</taxon>
        <taxon>Phytomonospora</taxon>
    </lineage>
</organism>
<evidence type="ECO:0000256" key="3">
    <source>
        <dbReference type="ARBA" id="ARBA00022603"/>
    </source>
</evidence>
<keyword evidence="2 6" id="KW-0698">rRNA processing</keyword>
<dbReference type="Gene3D" id="3.40.50.150">
    <property type="entry name" value="Vaccinia Virus protein VP39"/>
    <property type="match status" value="1"/>
</dbReference>
<feature type="binding site" evidence="6">
    <location>
        <position position="109"/>
    </location>
    <ligand>
        <name>S-adenosyl-L-methionine</name>
        <dbReference type="ChEBI" id="CHEBI:59789"/>
    </ligand>
</feature>
<dbReference type="Pfam" id="PF02527">
    <property type="entry name" value="GidB"/>
    <property type="match status" value="1"/>
</dbReference>
<dbReference type="GO" id="GO:0005829">
    <property type="term" value="C:cytosol"/>
    <property type="evidence" value="ECO:0007669"/>
    <property type="project" value="TreeGrafter"/>
</dbReference>
<evidence type="ECO:0000256" key="4">
    <source>
        <dbReference type="ARBA" id="ARBA00022679"/>
    </source>
</evidence>
<dbReference type="InterPro" id="IPR029063">
    <property type="entry name" value="SAM-dependent_MTases_sf"/>
</dbReference>
<dbReference type="EC" id="2.1.1.-" evidence="6"/>
<dbReference type="PANTHER" id="PTHR31760">
    <property type="entry name" value="S-ADENOSYL-L-METHIONINE-DEPENDENT METHYLTRANSFERASES SUPERFAMILY PROTEIN"/>
    <property type="match status" value="1"/>
</dbReference>
<dbReference type="PANTHER" id="PTHR31760:SF0">
    <property type="entry name" value="S-ADENOSYL-L-METHIONINE-DEPENDENT METHYLTRANSFERASES SUPERFAMILY PROTEIN"/>
    <property type="match status" value="1"/>
</dbReference>
<dbReference type="Proteomes" id="UP000548476">
    <property type="component" value="Unassembled WGS sequence"/>
</dbReference>
<dbReference type="HAMAP" id="MF_00074">
    <property type="entry name" value="16SrRNA_methyltr_G"/>
    <property type="match status" value="1"/>
</dbReference>
<evidence type="ECO:0000256" key="6">
    <source>
        <dbReference type="HAMAP-Rule" id="MF_00074"/>
    </source>
</evidence>